<reference evidence="2" key="1">
    <citation type="journal article" date="2012" name="Nat. Biotechnol.">
        <title>Reference genome sequence of the model plant Setaria.</title>
        <authorList>
            <person name="Bennetzen J.L."/>
            <person name="Schmutz J."/>
            <person name="Wang H."/>
            <person name="Percifield R."/>
            <person name="Hawkins J."/>
            <person name="Pontaroli A.C."/>
            <person name="Estep M."/>
            <person name="Feng L."/>
            <person name="Vaughn J.N."/>
            <person name="Grimwood J."/>
            <person name="Jenkins J."/>
            <person name="Barry K."/>
            <person name="Lindquist E."/>
            <person name="Hellsten U."/>
            <person name="Deshpande S."/>
            <person name="Wang X."/>
            <person name="Wu X."/>
            <person name="Mitros T."/>
            <person name="Triplett J."/>
            <person name="Yang X."/>
            <person name="Ye C.Y."/>
            <person name="Mauro-Herrera M."/>
            <person name="Wang L."/>
            <person name="Li P."/>
            <person name="Sharma M."/>
            <person name="Sharma R."/>
            <person name="Ronald P.C."/>
            <person name="Panaud O."/>
            <person name="Kellogg E.A."/>
            <person name="Brutnell T.P."/>
            <person name="Doust A.N."/>
            <person name="Tuskan G.A."/>
            <person name="Rokhsar D."/>
            <person name="Devos K.M."/>
        </authorList>
    </citation>
    <scope>NUCLEOTIDE SEQUENCE [LARGE SCALE GENOMIC DNA]</scope>
    <source>
        <strain evidence="2">cv. Yugu1</strain>
    </source>
</reference>
<keyword evidence="2" id="KW-1185">Reference proteome</keyword>
<sequence>MYHQLSKAQFLIMAYSSFTLDLYAPFSSNFHTVLAYKCLKLKQSCCIQSVLAITLELEDFTVNITCTVPKSWCCLSVLDWIWAASHRGCEF</sequence>
<name>K3ZPG4_SETIT</name>
<evidence type="ECO:0000313" key="2">
    <source>
        <dbReference type="Proteomes" id="UP000004995"/>
    </source>
</evidence>
<dbReference type="EMBL" id="AGNK02004744">
    <property type="status" value="NOT_ANNOTATED_CDS"/>
    <property type="molecule type" value="Genomic_DNA"/>
</dbReference>
<proteinExistence type="predicted"/>
<protein>
    <submittedName>
        <fullName evidence="1">Uncharacterized protein</fullName>
    </submittedName>
</protein>
<evidence type="ECO:0000313" key="1">
    <source>
        <dbReference type="EnsemblPlants" id="KQK94026"/>
    </source>
</evidence>
<accession>K3ZPG4</accession>
<reference evidence="1" key="2">
    <citation type="submission" date="2018-08" db="UniProtKB">
        <authorList>
            <consortium name="EnsemblPlants"/>
        </authorList>
    </citation>
    <scope>IDENTIFICATION</scope>
    <source>
        <strain evidence="1">Yugu1</strain>
    </source>
</reference>
<dbReference type="Gramene" id="KQK94026">
    <property type="protein sequence ID" value="KQK94026"/>
    <property type="gene ID" value="SETIT_028494mg"/>
</dbReference>
<dbReference type="HOGENOM" id="CLU_2431182_0_0_1"/>
<dbReference type="EnsemblPlants" id="KQK94026">
    <property type="protein sequence ID" value="KQK94026"/>
    <property type="gene ID" value="SETIT_028494mg"/>
</dbReference>
<dbReference type="AlphaFoldDB" id="K3ZPG4"/>
<dbReference type="InParanoid" id="K3ZPG4"/>
<dbReference type="Proteomes" id="UP000004995">
    <property type="component" value="Unassembled WGS sequence"/>
</dbReference>
<organism evidence="1 2">
    <name type="scientific">Setaria italica</name>
    <name type="common">Foxtail millet</name>
    <name type="synonym">Panicum italicum</name>
    <dbReference type="NCBI Taxonomy" id="4555"/>
    <lineage>
        <taxon>Eukaryota</taxon>
        <taxon>Viridiplantae</taxon>
        <taxon>Streptophyta</taxon>
        <taxon>Embryophyta</taxon>
        <taxon>Tracheophyta</taxon>
        <taxon>Spermatophyta</taxon>
        <taxon>Magnoliopsida</taxon>
        <taxon>Liliopsida</taxon>
        <taxon>Poales</taxon>
        <taxon>Poaceae</taxon>
        <taxon>PACMAD clade</taxon>
        <taxon>Panicoideae</taxon>
        <taxon>Panicodae</taxon>
        <taxon>Paniceae</taxon>
        <taxon>Cenchrinae</taxon>
        <taxon>Setaria</taxon>
    </lineage>
</organism>